<evidence type="ECO:0000256" key="3">
    <source>
        <dbReference type="ARBA" id="ARBA00022475"/>
    </source>
</evidence>
<dbReference type="Gene3D" id="1.10.3720.10">
    <property type="entry name" value="MetI-like"/>
    <property type="match status" value="1"/>
</dbReference>
<evidence type="ECO:0000256" key="5">
    <source>
        <dbReference type="ARBA" id="ARBA00022989"/>
    </source>
</evidence>
<keyword evidence="3" id="KW-1003">Cell membrane</keyword>
<dbReference type="GO" id="GO:0005886">
    <property type="term" value="C:plasma membrane"/>
    <property type="evidence" value="ECO:0007669"/>
    <property type="project" value="UniProtKB-SubCell"/>
</dbReference>
<dbReference type="InterPro" id="IPR035906">
    <property type="entry name" value="MetI-like_sf"/>
</dbReference>
<dbReference type="EMBL" id="FWZX01000001">
    <property type="protein sequence ID" value="SME88587.1"/>
    <property type="molecule type" value="Genomic_DNA"/>
</dbReference>
<evidence type="ECO:0000256" key="6">
    <source>
        <dbReference type="ARBA" id="ARBA00023136"/>
    </source>
</evidence>
<dbReference type="GO" id="GO:0055085">
    <property type="term" value="P:transmembrane transport"/>
    <property type="evidence" value="ECO:0007669"/>
    <property type="project" value="InterPro"/>
</dbReference>
<dbReference type="Pfam" id="PF12911">
    <property type="entry name" value="OppC_N"/>
    <property type="match status" value="1"/>
</dbReference>
<dbReference type="InterPro" id="IPR050366">
    <property type="entry name" value="BP-dependent_transpt_permease"/>
</dbReference>
<evidence type="ECO:0000256" key="1">
    <source>
        <dbReference type="ARBA" id="ARBA00004651"/>
    </source>
</evidence>
<gene>
    <name evidence="9" type="ORF">SAMN05428998_101115</name>
</gene>
<dbReference type="PANTHER" id="PTHR43386:SF26">
    <property type="entry name" value="ABC TRANSPORTER PERMEASE PROTEIN"/>
    <property type="match status" value="1"/>
</dbReference>
<feature type="transmembrane region" description="Helical" evidence="7">
    <location>
        <begin position="192"/>
        <end position="209"/>
    </location>
</feature>
<keyword evidence="5 7" id="KW-1133">Transmembrane helix</keyword>
<dbReference type="AlphaFoldDB" id="A0A1Y6B2U6"/>
<feature type="transmembrane region" description="Helical" evidence="7">
    <location>
        <begin position="39"/>
        <end position="61"/>
    </location>
</feature>
<name>A0A1Y6B2U6_9PROT</name>
<reference evidence="9 10" key="1">
    <citation type="submission" date="2017-04" db="EMBL/GenBank/DDBJ databases">
        <authorList>
            <person name="Afonso C.L."/>
            <person name="Miller P.J."/>
            <person name="Scott M.A."/>
            <person name="Spackman E."/>
            <person name="Goraichik I."/>
            <person name="Dimitrov K.M."/>
            <person name="Suarez D.L."/>
            <person name="Swayne D.E."/>
        </authorList>
    </citation>
    <scope>NUCLEOTIDE SEQUENCE [LARGE SCALE GENOMIC DNA]</scope>
    <source>
        <strain evidence="9 10">USBA 355</strain>
    </source>
</reference>
<evidence type="ECO:0000256" key="2">
    <source>
        <dbReference type="ARBA" id="ARBA00022448"/>
    </source>
</evidence>
<dbReference type="PROSITE" id="PS50928">
    <property type="entry name" value="ABC_TM1"/>
    <property type="match status" value="1"/>
</dbReference>
<dbReference type="CDD" id="cd06261">
    <property type="entry name" value="TM_PBP2"/>
    <property type="match status" value="1"/>
</dbReference>
<dbReference type="Proteomes" id="UP000192917">
    <property type="component" value="Unassembled WGS sequence"/>
</dbReference>
<comment type="similarity">
    <text evidence="7">Belongs to the binding-protein-dependent transport system permease family.</text>
</comment>
<evidence type="ECO:0000313" key="9">
    <source>
        <dbReference type="EMBL" id="SME88587.1"/>
    </source>
</evidence>
<dbReference type="RefSeq" id="WP_085120479.1">
    <property type="nucleotide sequence ID" value="NZ_FWZX01000001.1"/>
</dbReference>
<dbReference type="InterPro" id="IPR000515">
    <property type="entry name" value="MetI-like"/>
</dbReference>
<evidence type="ECO:0000259" key="8">
    <source>
        <dbReference type="PROSITE" id="PS50928"/>
    </source>
</evidence>
<keyword evidence="10" id="KW-1185">Reference proteome</keyword>
<dbReference type="PANTHER" id="PTHR43386">
    <property type="entry name" value="OLIGOPEPTIDE TRANSPORT SYSTEM PERMEASE PROTEIN APPC"/>
    <property type="match status" value="1"/>
</dbReference>
<accession>A0A1Y6B2U6</accession>
<feature type="transmembrane region" description="Helical" evidence="7">
    <location>
        <begin position="152"/>
        <end position="172"/>
    </location>
</feature>
<feature type="transmembrane region" description="Helical" evidence="7">
    <location>
        <begin position="240"/>
        <end position="261"/>
    </location>
</feature>
<proteinExistence type="inferred from homology"/>
<protein>
    <submittedName>
        <fullName evidence="9">Peptide/nickel transport system permease protein</fullName>
    </submittedName>
</protein>
<dbReference type="SUPFAM" id="SSF161098">
    <property type="entry name" value="MetI-like"/>
    <property type="match status" value="1"/>
</dbReference>
<evidence type="ECO:0000256" key="4">
    <source>
        <dbReference type="ARBA" id="ARBA00022692"/>
    </source>
</evidence>
<evidence type="ECO:0000256" key="7">
    <source>
        <dbReference type="RuleBase" id="RU363032"/>
    </source>
</evidence>
<feature type="domain" description="ABC transmembrane type-1" evidence="8">
    <location>
        <begin position="117"/>
        <end position="317"/>
    </location>
</feature>
<keyword evidence="6 7" id="KW-0472">Membrane</keyword>
<sequence>MAIAPEEIQVSPGLFGRVIDGGRRFFDGDIFYAFKKSPLTIAAFVVTVLMFAIALSAHWLAPFDTMNLSSLNLMDARLPPIGWQFNDGGMMVDPDPRFLLGTDEQGRDLLSAMMFGLQISLEVGFASVILAAVFGTLLGLVSGYAGGRVDSFIMRVADVQLTFPAILIALLIDGATRTMMDPDTHQAFKLPILILAIAASQWVNFARTVRGSTLVEKNKEYVQAARVIGIRPSLIMIRHVLPNVLGPVLVIATLSLAIAILTEATLSFLGVGVPATEPSLGTLIRLGQNVLFSGMWWLTIYPSLVLVILVLAVNLLGDWLRDALNPRLR</sequence>
<feature type="transmembrane region" description="Helical" evidence="7">
    <location>
        <begin position="295"/>
        <end position="317"/>
    </location>
</feature>
<dbReference type="Pfam" id="PF00528">
    <property type="entry name" value="BPD_transp_1"/>
    <property type="match status" value="1"/>
</dbReference>
<dbReference type="InterPro" id="IPR025966">
    <property type="entry name" value="OppC_N"/>
</dbReference>
<comment type="subcellular location">
    <subcellularLocation>
        <location evidence="1 7">Cell membrane</location>
        <topology evidence="1 7">Multi-pass membrane protein</topology>
    </subcellularLocation>
</comment>
<keyword evidence="4 7" id="KW-0812">Transmembrane</keyword>
<keyword evidence="2 7" id="KW-0813">Transport</keyword>
<feature type="transmembrane region" description="Helical" evidence="7">
    <location>
        <begin position="123"/>
        <end position="145"/>
    </location>
</feature>
<evidence type="ECO:0000313" key="10">
    <source>
        <dbReference type="Proteomes" id="UP000192917"/>
    </source>
</evidence>
<dbReference type="STRING" id="560819.SAMN05428998_101115"/>
<organism evidence="9 10">
    <name type="scientific">Tistlia consotensis USBA 355</name>
    <dbReference type="NCBI Taxonomy" id="560819"/>
    <lineage>
        <taxon>Bacteria</taxon>
        <taxon>Pseudomonadati</taxon>
        <taxon>Pseudomonadota</taxon>
        <taxon>Alphaproteobacteria</taxon>
        <taxon>Rhodospirillales</taxon>
        <taxon>Rhodovibrionaceae</taxon>
        <taxon>Tistlia</taxon>
    </lineage>
</organism>